<dbReference type="AlphaFoldDB" id="A0A4Y2HSJ3"/>
<comment type="caution">
    <text evidence="2">The sequence shown here is derived from an EMBL/GenBank/DDBJ whole genome shotgun (WGS) entry which is preliminary data.</text>
</comment>
<evidence type="ECO:0000313" key="2">
    <source>
        <dbReference type="EMBL" id="GBM68260.1"/>
    </source>
</evidence>
<gene>
    <name evidence="2" type="ORF">AVEN_88833_1</name>
</gene>
<dbReference type="PANTHER" id="PTHR42648:SF24">
    <property type="entry name" value="INTEGRASE CATALYTIC DOMAIN-CONTAINING PROTEIN"/>
    <property type="match status" value="1"/>
</dbReference>
<evidence type="ECO:0000259" key="1">
    <source>
        <dbReference type="Pfam" id="PF25597"/>
    </source>
</evidence>
<dbReference type="Proteomes" id="UP000499080">
    <property type="component" value="Unassembled WGS sequence"/>
</dbReference>
<feature type="domain" description="Retroviral polymerase SH3-like" evidence="1">
    <location>
        <begin position="60"/>
        <end position="114"/>
    </location>
</feature>
<dbReference type="EMBL" id="BGPR01002130">
    <property type="protein sequence ID" value="GBM68260.1"/>
    <property type="molecule type" value="Genomic_DNA"/>
</dbReference>
<sequence>MDCVKAMLNYSGIEKCFWAEALVCFIYAKNRKCHKFKPKTPYELFFGHKPTVSNFRVFGCHVYVGTPKQLRNKLALRDNHRVMLGYALSTRGYRIWLFKGQKLIETCNVPFDEKPANGILNFPRTNKETKEWA</sequence>
<dbReference type="Pfam" id="PF25597">
    <property type="entry name" value="SH3_retrovirus"/>
    <property type="match status" value="1"/>
</dbReference>
<keyword evidence="3" id="KW-1185">Reference proteome</keyword>
<dbReference type="InterPro" id="IPR057670">
    <property type="entry name" value="SH3_retrovirus"/>
</dbReference>
<name>A0A4Y2HSJ3_ARAVE</name>
<reference evidence="2 3" key="1">
    <citation type="journal article" date="2019" name="Sci. Rep.">
        <title>Orb-weaving spider Araneus ventricosus genome elucidates the spidroin gene catalogue.</title>
        <authorList>
            <person name="Kono N."/>
            <person name="Nakamura H."/>
            <person name="Ohtoshi R."/>
            <person name="Moran D.A.P."/>
            <person name="Shinohara A."/>
            <person name="Yoshida Y."/>
            <person name="Fujiwara M."/>
            <person name="Mori M."/>
            <person name="Tomita M."/>
            <person name="Arakawa K."/>
        </authorList>
    </citation>
    <scope>NUCLEOTIDE SEQUENCE [LARGE SCALE GENOMIC DNA]</scope>
</reference>
<accession>A0A4Y2HSJ3</accession>
<dbReference type="InterPro" id="IPR039537">
    <property type="entry name" value="Retrotran_Ty1/copia-like"/>
</dbReference>
<dbReference type="OrthoDB" id="2783063at2759"/>
<proteinExistence type="predicted"/>
<organism evidence="2 3">
    <name type="scientific">Araneus ventricosus</name>
    <name type="common">Orbweaver spider</name>
    <name type="synonym">Epeira ventricosa</name>
    <dbReference type="NCBI Taxonomy" id="182803"/>
    <lineage>
        <taxon>Eukaryota</taxon>
        <taxon>Metazoa</taxon>
        <taxon>Ecdysozoa</taxon>
        <taxon>Arthropoda</taxon>
        <taxon>Chelicerata</taxon>
        <taxon>Arachnida</taxon>
        <taxon>Araneae</taxon>
        <taxon>Araneomorphae</taxon>
        <taxon>Entelegynae</taxon>
        <taxon>Araneoidea</taxon>
        <taxon>Araneidae</taxon>
        <taxon>Araneus</taxon>
    </lineage>
</organism>
<dbReference type="PANTHER" id="PTHR42648">
    <property type="entry name" value="TRANSPOSASE, PUTATIVE-RELATED"/>
    <property type="match status" value="1"/>
</dbReference>
<evidence type="ECO:0000313" key="3">
    <source>
        <dbReference type="Proteomes" id="UP000499080"/>
    </source>
</evidence>
<protein>
    <recommendedName>
        <fullName evidence="1">Retroviral polymerase SH3-like domain-containing protein</fullName>
    </recommendedName>
</protein>